<accession>A0A7D6V659</accession>
<dbReference type="EMBL" id="CP059399">
    <property type="protein sequence ID" value="QLY28452.1"/>
    <property type="molecule type" value="Genomic_DNA"/>
</dbReference>
<dbReference type="KEGG" id="nhu:H0264_24150"/>
<evidence type="ECO:0000313" key="4">
    <source>
        <dbReference type="Proteomes" id="UP000515512"/>
    </source>
</evidence>
<feature type="compositionally biased region" description="Basic and acidic residues" evidence="1">
    <location>
        <begin position="155"/>
        <end position="171"/>
    </location>
</feature>
<dbReference type="Pfam" id="PF01551">
    <property type="entry name" value="Peptidase_M23"/>
    <property type="match status" value="1"/>
</dbReference>
<feature type="domain" description="M23ase beta-sheet core" evidence="2">
    <location>
        <begin position="26"/>
        <end position="127"/>
    </location>
</feature>
<dbReference type="Proteomes" id="UP000515512">
    <property type="component" value="Chromosome"/>
</dbReference>
<dbReference type="InterPro" id="IPR011055">
    <property type="entry name" value="Dup_hybrid_motif"/>
</dbReference>
<dbReference type="CDD" id="cd12797">
    <property type="entry name" value="M23_peptidase"/>
    <property type="match status" value="1"/>
</dbReference>
<dbReference type="GO" id="GO:0004222">
    <property type="term" value="F:metalloendopeptidase activity"/>
    <property type="evidence" value="ECO:0007669"/>
    <property type="project" value="TreeGrafter"/>
</dbReference>
<dbReference type="InterPro" id="IPR050570">
    <property type="entry name" value="Cell_wall_metabolism_enzyme"/>
</dbReference>
<evidence type="ECO:0000256" key="1">
    <source>
        <dbReference type="SAM" id="MobiDB-lite"/>
    </source>
</evidence>
<dbReference type="PANTHER" id="PTHR21666:SF270">
    <property type="entry name" value="MUREIN HYDROLASE ACTIVATOR ENVC"/>
    <property type="match status" value="1"/>
</dbReference>
<dbReference type="Gene3D" id="2.70.70.10">
    <property type="entry name" value="Glucose Permease (Domain IIA)"/>
    <property type="match status" value="1"/>
</dbReference>
<dbReference type="SUPFAM" id="SSF51261">
    <property type="entry name" value="Duplicated hybrid motif"/>
    <property type="match status" value="1"/>
</dbReference>
<name>A0A7D6V659_9NOCA</name>
<evidence type="ECO:0000313" key="3">
    <source>
        <dbReference type="EMBL" id="QLY28452.1"/>
    </source>
</evidence>
<feature type="region of interest" description="Disordered" evidence="1">
    <location>
        <begin position="152"/>
        <end position="171"/>
    </location>
</feature>
<evidence type="ECO:0000259" key="2">
    <source>
        <dbReference type="Pfam" id="PF01551"/>
    </source>
</evidence>
<dbReference type="AlphaFoldDB" id="A0A7D6V659"/>
<protein>
    <submittedName>
        <fullName evidence="3">M23 family metallopeptidase</fullName>
    </submittedName>
</protein>
<keyword evidence="4" id="KW-1185">Reference proteome</keyword>
<dbReference type="PANTHER" id="PTHR21666">
    <property type="entry name" value="PEPTIDASE-RELATED"/>
    <property type="match status" value="1"/>
</dbReference>
<sequence length="171" mass="18156">MAYSRYWPMAVGRVVTSGFGPRGGGFHWGVDFGRVGGAGNEPVYASQGGTVVYSGAASGFGGPDPAGWLVVDHPAEDGGGTTVYGHIIREVPHGSRVEAGQRIGRVNPDPATNGGVAPHLHFEWHRYSWAPPGPNRLDPLVMLEGAAEPRMPSIAEDRGRFTRSCDRPPRA</sequence>
<reference evidence="3 4" key="1">
    <citation type="submission" date="2020-07" db="EMBL/GenBank/DDBJ databases">
        <authorList>
            <person name="Zhuang K."/>
            <person name="Ran Y."/>
        </authorList>
    </citation>
    <scope>NUCLEOTIDE SEQUENCE [LARGE SCALE GENOMIC DNA]</scope>
    <source>
        <strain evidence="3 4">WCH-YHL-001</strain>
    </source>
</reference>
<gene>
    <name evidence="3" type="ORF">H0264_24150</name>
</gene>
<dbReference type="RefSeq" id="WP_181579658.1">
    <property type="nucleotide sequence ID" value="NZ_CP088007.1"/>
</dbReference>
<dbReference type="InterPro" id="IPR016047">
    <property type="entry name" value="M23ase_b-sheet_dom"/>
</dbReference>
<organism evidence="3 4">
    <name type="scientific">Nocardia huaxiensis</name>
    <dbReference type="NCBI Taxonomy" id="2755382"/>
    <lineage>
        <taxon>Bacteria</taxon>
        <taxon>Bacillati</taxon>
        <taxon>Actinomycetota</taxon>
        <taxon>Actinomycetes</taxon>
        <taxon>Mycobacteriales</taxon>
        <taxon>Nocardiaceae</taxon>
        <taxon>Nocardia</taxon>
    </lineage>
</organism>
<proteinExistence type="predicted"/>